<sequence length="312" mass="34191">MGFQRGASVASGGGPANQAWTSVARKPKVSIPSQLGTITESPQTAGRQVPPVGPQGTAQGPWANAGRTQALRSKIGSEAPSQTSQVRKQLSSMAISQPVNQAGSVWNPSLGPTPSKVSMMSMAHWRARMTAPSRVGSRVSVRKPFYNTVCRASNCTRQDFQKGQIIAIPFHTANTNPNVDPTTDDQLAMTIWGPVYSKRRMVIVLWIHERDMFCLPLYTFSGQGINSRGKDIIHEYVALKNAGKPHTNFAIEVVPKYKDLHKDTTIHITGGLRVGCNEDITRVGKLTKQGYFDLLALWKRLSNDAQQEPWVD</sequence>
<evidence type="ECO:0000256" key="1">
    <source>
        <dbReference type="SAM" id="MobiDB-lite"/>
    </source>
</evidence>
<gene>
    <name evidence="4" type="ORF">D0866_06306</name>
    <name evidence="3" type="ORF">D0868_12008</name>
</gene>
<dbReference type="Pfam" id="PF20233">
    <property type="entry name" value="DUF6590"/>
    <property type="match status" value="1"/>
</dbReference>
<proteinExistence type="predicted"/>
<dbReference type="VEuPathDB" id="FungiDB:BTJ68_07532"/>
<feature type="region of interest" description="Disordered" evidence="1">
    <location>
        <begin position="1"/>
        <end position="63"/>
    </location>
</feature>
<dbReference type="Proteomes" id="UP000276864">
    <property type="component" value="Unassembled WGS sequence"/>
</dbReference>
<protein>
    <recommendedName>
        <fullName evidence="2">DUF6590 domain-containing protein</fullName>
    </recommendedName>
</protein>
<organism evidence="4 5">
    <name type="scientific">Hortaea werneckii</name>
    <name type="common">Black yeast</name>
    <name type="synonym">Cladosporium werneckii</name>
    <dbReference type="NCBI Taxonomy" id="91943"/>
    <lineage>
        <taxon>Eukaryota</taxon>
        <taxon>Fungi</taxon>
        <taxon>Dikarya</taxon>
        <taxon>Ascomycota</taxon>
        <taxon>Pezizomycotina</taxon>
        <taxon>Dothideomycetes</taxon>
        <taxon>Dothideomycetidae</taxon>
        <taxon>Mycosphaerellales</taxon>
        <taxon>Teratosphaeriaceae</taxon>
        <taxon>Hortaea</taxon>
    </lineage>
</organism>
<evidence type="ECO:0000259" key="2">
    <source>
        <dbReference type="Pfam" id="PF20233"/>
    </source>
</evidence>
<reference evidence="5 6" key="1">
    <citation type="journal article" date="2018" name="BMC Genomics">
        <title>Genomic evidence for intraspecific hybridization in a clonal and extremely halotolerant yeast.</title>
        <authorList>
            <person name="Gostincar C."/>
            <person name="Stajich J.E."/>
            <person name="Zupancic J."/>
            <person name="Zalar P."/>
            <person name="Gunde-Cimerman N."/>
        </authorList>
    </citation>
    <scope>NUCLEOTIDE SEQUENCE [LARGE SCALE GENOMIC DNA]</scope>
    <source>
        <strain evidence="4 5">EXF-6651</strain>
        <strain evidence="3 6">EXF-6654</strain>
    </source>
</reference>
<evidence type="ECO:0000313" key="4">
    <source>
        <dbReference type="EMBL" id="RMY32867.1"/>
    </source>
</evidence>
<comment type="caution">
    <text evidence="4">The sequence shown here is derived from an EMBL/GenBank/DDBJ whole genome shotgun (WGS) entry which is preliminary data.</text>
</comment>
<name>A0A3M7AZL5_HORWE</name>
<dbReference type="InterPro" id="IPR046497">
    <property type="entry name" value="DUF6590"/>
</dbReference>
<dbReference type="AlphaFoldDB" id="A0A3M7AZL5"/>
<dbReference type="EMBL" id="QWIK01001405">
    <property type="protein sequence ID" value="RMX94953.1"/>
    <property type="molecule type" value="Genomic_DNA"/>
</dbReference>
<accession>A0A3M7AZL5</accession>
<feature type="domain" description="DUF6590" evidence="2">
    <location>
        <begin position="158"/>
        <end position="289"/>
    </location>
</feature>
<dbReference type="EMBL" id="QWIM01000592">
    <property type="protein sequence ID" value="RMY32867.1"/>
    <property type="molecule type" value="Genomic_DNA"/>
</dbReference>
<evidence type="ECO:0000313" key="6">
    <source>
        <dbReference type="Proteomes" id="UP000282582"/>
    </source>
</evidence>
<evidence type="ECO:0000313" key="3">
    <source>
        <dbReference type="EMBL" id="RMX94953.1"/>
    </source>
</evidence>
<dbReference type="Proteomes" id="UP000282582">
    <property type="component" value="Unassembled WGS sequence"/>
</dbReference>
<feature type="compositionally biased region" description="Polar residues" evidence="1">
    <location>
        <begin position="31"/>
        <end position="46"/>
    </location>
</feature>
<evidence type="ECO:0000313" key="5">
    <source>
        <dbReference type="Proteomes" id="UP000276864"/>
    </source>
</evidence>